<dbReference type="InterPro" id="IPR036864">
    <property type="entry name" value="Zn2-C6_fun-type_DNA-bd_sf"/>
</dbReference>
<keyword evidence="4" id="KW-1185">Reference proteome</keyword>
<dbReference type="PROSITE" id="PS50048">
    <property type="entry name" value="ZN2_CY6_FUNGAL_2"/>
    <property type="match status" value="1"/>
</dbReference>
<reference evidence="3" key="1">
    <citation type="submission" date="2021-12" db="EMBL/GenBank/DDBJ databases">
        <title>Comparative genomics, transcriptomics and evolutionary studies reveal genomic signatures of adaptation to plant cell wall in hemibiotrophic fungi.</title>
        <authorList>
            <consortium name="DOE Joint Genome Institute"/>
            <person name="Baroncelli R."/>
            <person name="Diaz J.F."/>
            <person name="Benocci T."/>
            <person name="Peng M."/>
            <person name="Battaglia E."/>
            <person name="Haridas S."/>
            <person name="Andreopoulos W."/>
            <person name="Labutti K."/>
            <person name="Pangilinan J."/>
            <person name="Floch G.L."/>
            <person name="Makela M.R."/>
            <person name="Henrissat B."/>
            <person name="Grigoriev I.V."/>
            <person name="Crouch J.A."/>
            <person name="De Vries R.P."/>
            <person name="Sukno S.A."/>
            <person name="Thon M.R."/>
        </authorList>
    </citation>
    <scope>NUCLEOTIDE SEQUENCE</scope>
    <source>
        <strain evidence="3">CBS 112980</strain>
    </source>
</reference>
<dbReference type="EMBL" id="JAHMHS010000075">
    <property type="protein sequence ID" value="KAK1722721.1"/>
    <property type="molecule type" value="Genomic_DNA"/>
</dbReference>
<dbReference type="GO" id="GO:0008270">
    <property type="term" value="F:zinc ion binding"/>
    <property type="evidence" value="ECO:0007669"/>
    <property type="project" value="InterPro"/>
</dbReference>
<dbReference type="Gene3D" id="4.10.240.10">
    <property type="entry name" value="Zn(2)-C6 fungal-type DNA-binding domain"/>
    <property type="match status" value="1"/>
</dbReference>
<dbReference type="Proteomes" id="UP001244207">
    <property type="component" value="Unassembled WGS sequence"/>
</dbReference>
<comment type="caution">
    <text evidence="3">The sequence shown here is derived from an EMBL/GenBank/DDBJ whole genome shotgun (WGS) entry which is preliminary data.</text>
</comment>
<keyword evidence="1" id="KW-0539">Nucleus</keyword>
<organism evidence="3 4">
    <name type="scientific">Glomerella acutata</name>
    <name type="common">Colletotrichum acutatum</name>
    <dbReference type="NCBI Taxonomy" id="27357"/>
    <lineage>
        <taxon>Eukaryota</taxon>
        <taxon>Fungi</taxon>
        <taxon>Dikarya</taxon>
        <taxon>Ascomycota</taxon>
        <taxon>Pezizomycotina</taxon>
        <taxon>Sordariomycetes</taxon>
        <taxon>Hypocreomycetidae</taxon>
        <taxon>Glomerellales</taxon>
        <taxon>Glomerellaceae</taxon>
        <taxon>Colletotrichum</taxon>
        <taxon>Colletotrichum acutatum species complex</taxon>
    </lineage>
</organism>
<accession>A0AAD8UF12</accession>
<evidence type="ECO:0000259" key="2">
    <source>
        <dbReference type="PROSITE" id="PS50048"/>
    </source>
</evidence>
<gene>
    <name evidence="3" type="ORF">BDZ83DRAFT_413972</name>
</gene>
<name>A0AAD8UF12_GLOAC</name>
<dbReference type="AlphaFoldDB" id="A0AAD8UF12"/>
<dbReference type="GeneID" id="85386833"/>
<dbReference type="Pfam" id="PF00172">
    <property type="entry name" value="Zn_clus"/>
    <property type="match status" value="1"/>
</dbReference>
<protein>
    <recommendedName>
        <fullName evidence="2">Zn(2)-C6 fungal-type domain-containing protein</fullName>
    </recommendedName>
</protein>
<dbReference type="CDD" id="cd00067">
    <property type="entry name" value="GAL4"/>
    <property type="match status" value="1"/>
</dbReference>
<sequence>MISCISTRKSRPGVYQCFELRTAVMNTKRGWFTYSKTPTANHDPDDISSPVSVSSAIPSIIFHSKLFHAMSSPTSVNTTDVGGRVYKRRPGACETCKVRKRKCDGGRPSCDKCLVSVLVP</sequence>
<dbReference type="RefSeq" id="XP_060362776.1">
    <property type="nucleotide sequence ID" value="XM_060502934.1"/>
</dbReference>
<evidence type="ECO:0000313" key="4">
    <source>
        <dbReference type="Proteomes" id="UP001244207"/>
    </source>
</evidence>
<dbReference type="InterPro" id="IPR001138">
    <property type="entry name" value="Zn2Cys6_DnaBD"/>
</dbReference>
<evidence type="ECO:0000313" key="3">
    <source>
        <dbReference type="EMBL" id="KAK1722721.1"/>
    </source>
</evidence>
<dbReference type="SUPFAM" id="SSF57701">
    <property type="entry name" value="Zn2/Cys6 DNA-binding domain"/>
    <property type="match status" value="1"/>
</dbReference>
<proteinExistence type="predicted"/>
<feature type="domain" description="Zn(2)-C6 fungal-type" evidence="2">
    <location>
        <begin position="92"/>
        <end position="113"/>
    </location>
</feature>
<dbReference type="GO" id="GO:0000981">
    <property type="term" value="F:DNA-binding transcription factor activity, RNA polymerase II-specific"/>
    <property type="evidence" value="ECO:0007669"/>
    <property type="project" value="InterPro"/>
</dbReference>
<evidence type="ECO:0000256" key="1">
    <source>
        <dbReference type="ARBA" id="ARBA00023242"/>
    </source>
</evidence>